<dbReference type="SUPFAM" id="SSF88946">
    <property type="entry name" value="Sigma2 domain of RNA polymerase sigma factors"/>
    <property type="match status" value="1"/>
</dbReference>
<dbReference type="PANTHER" id="PTHR30385">
    <property type="entry name" value="SIGMA FACTOR F FLAGELLAR"/>
    <property type="match status" value="1"/>
</dbReference>
<dbReference type="InterPro" id="IPR014284">
    <property type="entry name" value="RNA_pol_sigma-70_dom"/>
</dbReference>
<keyword evidence="2" id="KW-0731">Sigma factor</keyword>
<dbReference type="Gene3D" id="1.20.120.1810">
    <property type="match status" value="1"/>
</dbReference>
<proteinExistence type="predicted"/>
<dbReference type="GO" id="GO:0006352">
    <property type="term" value="P:DNA-templated transcription initiation"/>
    <property type="evidence" value="ECO:0007669"/>
    <property type="project" value="InterPro"/>
</dbReference>
<gene>
    <name evidence="8" type="ORF">SAMN05192558_10141</name>
</gene>
<dbReference type="Pfam" id="PF04539">
    <property type="entry name" value="Sigma70_r3"/>
    <property type="match status" value="1"/>
</dbReference>
<evidence type="ECO:0000256" key="3">
    <source>
        <dbReference type="ARBA" id="ARBA00023125"/>
    </source>
</evidence>
<dbReference type="Gene3D" id="1.10.10.10">
    <property type="entry name" value="Winged helix-like DNA-binding domain superfamily/Winged helix DNA-binding domain"/>
    <property type="match status" value="2"/>
</dbReference>
<sequence>MTQPHLVNAAWRDSSGGYAHLRPLFEKLAHLEPGPERAALRDELVTGHLPVAEHIAQRFSHRGESHDDLLQVATVGLINAVDRFDPDRGTEFLSFAIPTIMGEVRRHFRDTGWSVRVPRRLQERHLAVSTASSELAQRLGRAATPSEIAAHLGLSKEEVYEGIEAGNVYRSQSLDEILSPGEDNTAMADRLGVDDEALDGVEYHETLRPLLDRLPARERRILILRFYGNMTQTEIAHRVGLSQMHVSRLLAKTLKGLRAGITDS</sequence>
<dbReference type="STRING" id="504798.SAMN05421871_103828"/>
<evidence type="ECO:0000256" key="4">
    <source>
        <dbReference type="ARBA" id="ARBA00023163"/>
    </source>
</evidence>
<dbReference type="EMBL" id="FNJB01000001">
    <property type="protein sequence ID" value="SDN84206.1"/>
    <property type="molecule type" value="Genomic_DNA"/>
</dbReference>
<evidence type="ECO:0000313" key="9">
    <source>
        <dbReference type="Proteomes" id="UP000199651"/>
    </source>
</evidence>
<dbReference type="GO" id="GO:0016987">
    <property type="term" value="F:sigma factor activity"/>
    <property type="evidence" value="ECO:0007669"/>
    <property type="project" value="UniProtKB-KW"/>
</dbReference>
<accession>A0A1H0EPF9</accession>
<evidence type="ECO:0000259" key="5">
    <source>
        <dbReference type="Pfam" id="PF04539"/>
    </source>
</evidence>
<dbReference type="GO" id="GO:0003677">
    <property type="term" value="F:DNA binding"/>
    <property type="evidence" value="ECO:0007669"/>
    <property type="project" value="UniProtKB-KW"/>
</dbReference>
<dbReference type="InterPro" id="IPR007627">
    <property type="entry name" value="RNA_pol_sigma70_r2"/>
</dbReference>
<keyword evidence="9" id="KW-1185">Reference proteome</keyword>
<protein>
    <submittedName>
        <fullName evidence="8">RNA polymerase sigma-B factor</fullName>
    </submittedName>
</protein>
<evidence type="ECO:0000256" key="2">
    <source>
        <dbReference type="ARBA" id="ARBA00023082"/>
    </source>
</evidence>
<dbReference type="InterPro" id="IPR036388">
    <property type="entry name" value="WH-like_DNA-bd_sf"/>
</dbReference>
<dbReference type="InterPro" id="IPR014322">
    <property type="entry name" value="RNA_pol_sigma-B/F/G"/>
</dbReference>
<dbReference type="RefSeq" id="WP_091368084.1">
    <property type="nucleotide sequence ID" value="NZ_FNDV01000003.1"/>
</dbReference>
<dbReference type="InterPro" id="IPR013325">
    <property type="entry name" value="RNA_pol_sigma_r2"/>
</dbReference>
<feature type="domain" description="RNA polymerase sigma-70 region 4" evidence="7">
    <location>
        <begin position="210"/>
        <end position="258"/>
    </location>
</feature>
<feature type="domain" description="RNA polymerase sigma-70 region 3" evidence="5">
    <location>
        <begin position="127"/>
        <end position="176"/>
    </location>
</feature>
<dbReference type="OrthoDB" id="9804285at2"/>
<evidence type="ECO:0000313" key="8">
    <source>
        <dbReference type="EMBL" id="SDN84206.1"/>
    </source>
</evidence>
<dbReference type="Proteomes" id="UP000199651">
    <property type="component" value="Unassembled WGS sequence"/>
</dbReference>
<dbReference type="Pfam" id="PF04545">
    <property type="entry name" value="Sigma70_r4"/>
    <property type="match status" value="1"/>
</dbReference>
<evidence type="ECO:0000256" key="1">
    <source>
        <dbReference type="ARBA" id="ARBA00023015"/>
    </source>
</evidence>
<dbReference type="InterPro" id="IPR007630">
    <property type="entry name" value="RNA_pol_sigma70_r4"/>
</dbReference>
<dbReference type="NCBIfam" id="TIGR02937">
    <property type="entry name" value="sigma70-ECF"/>
    <property type="match status" value="1"/>
</dbReference>
<evidence type="ECO:0000259" key="6">
    <source>
        <dbReference type="Pfam" id="PF04542"/>
    </source>
</evidence>
<dbReference type="InterPro" id="IPR007624">
    <property type="entry name" value="RNA_pol_sigma70_r3"/>
</dbReference>
<reference evidence="9" key="1">
    <citation type="submission" date="2016-10" db="EMBL/GenBank/DDBJ databases">
        <authorList>
            <person name="Varghese N."/>
            <person name="Submissions S."/>
        </authorList>
    </citation>
    <scope>NUCLEOTIDE SEQUENCE [LARGE SCALE GENOMIC DNA]</scope>
    <source>
        <strain evidence="9">IBRC-M 10655</strain>
    </source>
</reference>
<dbReference type="PRINTS" id="PR00046">
    <property type="entry name" value="SIGMA70FCT"/>
</dbReference>
<dbReference type="InterPro" id="IPR000943">
    <property type="entry name" value="RNA_pol_sigma70"/>
</dbReference>
<dbReference type="InterPro" id="IPR013324">
    <property type="entry name" value="RNA_pol_sigma_r3/r4-like"/>
</dbReference>
<dbReference type="SUPFAM" id="SSF88659">
    <property type="entry name" value="Sigma3 and sigma4 domains of RNA polymerase sigma factors"/>
    <property type="match status" value="2"/>
</dbReference>
<feature type="domain" description="RNA polymerase sigma-70 region 2" evidence="6">
    <location>
        <begin position="44"/>
        <end position="113"/>
    </location>
</feature>
<keyword evidence="1" id="KW-0805">Transcription regulation</keyword>
<evidence type="ECO:0000259" key="7">
    <source>
        <dbReference type="Pfam" id="PF04545"/>
    </source>
</evidence>
<keyword evidence="3" id="KW-0238">DNA-binding</keyword>
<dbReference type="NCBIfam" id="TIGR02980">
    <property type="entry name" value="SigBFG"/>
    <property type="match status" value="1"/>
</dbReference>
<dbReference type="PANTHER" id="PTHR30385:SF4">
    <property type="entry name" value="RNA POLYMERASE SIGMA-E FACTOR"/>
    <property type="match status" value="1"/>
</dbReference>
<dbReference type="AlphaFoldDB" id="A0A1H0EPF9"/>
<organism evidence="8 9">
    <name type="scientific">Actinokineospora alba</name>
    <dbReference type="NCBI Taxonomy" id="504798"/>
    <lineage>
        <taxon>Bacteria</taxon>
        <taxon>Bacillati</taxon>
        <taxon>Actinomycetota</taxon>
        <taxon>Actinomycetes</taxon>
        <taxon>Pseudonocardiales</taxon>
        <taxon>Pseudonocardiaceae</taxon>
        <taxon>Actinokineospora</taxon>
    </lineage>
</organism>
<dbReference type="Pfam" id="PF04542">
    <property type="entry name" value="Sigma70_r2"/>
    <property type="match status" value="1"/>
</dbReference>
<name>A0A1H0EPF9_9PSEU</name>
<keyword evidence="4" id="KW-0804">Transcription</keyword>
<dbReference type="CDD" id="cd06171">
    <property type="entry name" value="Sigma70_r4"/>
    <property type="match status" value="1"/>
</dbReference>